<keyword evidence="3" id="KW-0997">Cell inner membrane</keyword>
<dbReference type="EC" id="7.6.2.8" evidence="8"/>
<dbReference type="RefSeq" id="WP_207293589.1">
    <property type="nucleotide sequence ID" value="NZ_CP071383.1"/>
</dbReference>
<dbReference type="GO" id="GO:0005524">
    <property type="term" value="F:ATP binding"/>
    <property type="evidence" value="ECO:0007669"/>
    <property type="project" value="UniProtKB-KW"/>
</dbReference>
<dbReference type="InterPro" id="IPR027417">
    <property type="entry name" value="P-loop_NTPase"/>
</dbReference>
<dbReference type="PANTHER" id="PTHR42734">
    <property type="entry name" value="METAL TRANSPORT SYSTEM ATP-BINDING PROTEIN TM_0124-RELATED"/>
    <property type="match status" value="1"/>
</dbReference>
<feature type="domain" description="ABC transporter" evidence="9">
    <location>
        <begin position="1"/>
        <end position="233"/>
    </location>
</feature>
<evidence type="ECO:0000256" key="1">
    <source>
        <dbReference type="ARBA" id="ARBA00022448"/>
    </source>
</evidence>
<comment type="subcellular location">
    <subcellularLocation>
        <location evidence="8">Cell membrane</location>
        <topology evidence="8">Peripheral membrane protein</topology>
    </subcellularLocation>
</comment>
<name>A0ABX8JTL9_9ENTR</name>
<evidence type="ECO:0000259" key="9">
    <source>
        <dbReference type="PROSITE" id="PS50893"/>
    </source>
</evidence>
<organism evidence="10 11">
    <name type="scientific">Leclercia pneumoniae</name>
    <dbReference type="NCBI Taxonomy" id="2815358"/>
    <lineage>
        <taxon>Bacteria</taxon>
        <taxon>Pseudomonadati</taxon>
        <taxon>Pseudomonadota</taxon>
        <taxon>Gammaproteobacteria</taxon>
        <taxon>Enterobacterales</taxon>
        <taxon>Enterobacteriaceae</taxon>
        <taxon>Leclercia</taxon>
    </lineage>
</organism>
<keyword evidence="4 8" id="KW-0547">Nucleotide-binding</keyword>
<comment type="function">
    <text evidence="8">Part of the ABC transporter complex BtuCDF involved in vitamin B12 import. Responsible for energy coupling to the transport system.</text>
</comment>
<comment type="subunit">
    <text evidence="8">The complex is composed of two ATP-binding proteins (BtuD), two transmembrane proteins (BtuC) and a solute-binding protein (BtuF).</text>
</comment>
<feature type="binding site" evidence="8">
    <location>
        <begin position="33"/>
        <end position="40"/>
    </location>
    <ligand>
        <name>ATP</name>
        <dbReference type="ChEBI" id="CHEBI:30616"/>
    </ligand>
</feature>
<dbReference type="InterPro" id="IPR023693">
    <property type="entry name" value="ABC_transptr_BtuD"/>
</dbReference>
<dbReference type="PROSITE" id="PS00211">
    <property type="entry name" value="ABC_TRANSPORTER_1"/>
    <property type="match status" value="1"/>
</dbReference>
<keyword evidence="5 8" id="KW-0067">ATP-binding</keyword>
<dbReference type="NCBIfam" id="NF002981">
    <property type="entry name" value="PRK03695.1"/>
    <property type="match status" value="1"/>
</dbReference>
<evidence type="ECO:0000313" key="11">
    <source>
        <dbReference type="Proteomes" id="UP000683497"/>
    </source>
</evidence>
<dbReference type="SMART" id="SM00382">
    <property type="entry name" value="AAA"/>
    <property type="match status" value="1"/>
</dbReference>
<dbReference type="EMBL" id="CP076838">
    <property type="protein sequence ID" value="QWW77926.1"/>
    <property type="molecule type" value="Genomic_DNA"/>
</dbReference>
<dbReference type="InterPro" id="IPR017871">
    <property type="entry name" value="ABC_transporter-like_CS"/>
</dbReference>
<keyword evidence="2 8" id="KW-1003">Cell membrane</keyword>
<dbReference type="InterPro" id="IPR050153">
    <property type="entry name" value="Metal_Ion_Import_ABC"/>
</dbReference>
<dbReference type="HAMAP" id="MF_01005">
    <property type="entry name" value="BtuD"/>
    <property type="match status" value="1"/>
</dbReference>
<comment type="similarity">
    <text evidence="8">Belongs to the ABC transporter superfamily. Vitamin B12 importer (TC 3.A.1.13.1) family.</text>
</comment>
<gene>
    <name evidence="8 10" type="primary">btuD</name>
    <name evidence="10" type="ORF">KQ929_11590</name>
</gene>
<dbReference type="InterPro" id="IPR003593">
    <property type="entry name" value="AAA+_ATPase"/>
</dbReference>
<keyword evidence="6 8" id="KW-1278">Translocase</keyword>
<evidence type="ECO:0000256" key="4">
    <source>
        <dbReference type="ARBA" id="ARBA00022741"/>
    </source>
</evidence>
<proteinExistence type="inferred from homology"/>
<dbReference type="PANTHER" id="PTHR42734:SF18">
    <property type="entry name" value="VITAMIN B12 IMPORT ATP-BINDING PROTEIN BTUD"/>
    <property type="match status" value="1"/>
</dbReference>
<evidence type="ECO:0000256" key="6">
    <source>
        <dbReference type="ARBA" id="ARBA00022967"/>
    </source>
</evidence>
<dbReference type="Pfam" id="PF00005">
    <property type="entry name" value="ABC_tran"/>
    <property type="match status" value="1"/>
</dbReference>
<evidence type="ECO:0000256" key="7">
    <source>
        <dbReference type="ARBA" id="ARBA00023136"/>
    </source>
</evidence>
<evidence type="ECO:0000256" key="3">
    <source>
        <dbReference type="ARBA" id="ARBA00022519"/>
    </source>
</evidence>
<dbReference type="Proteomes" id="UP000683497">
    <property type="component" value="Chromosome"/>
</dbReference>
<protein>
    <recommendedName>
        <fullName evidence="8">Vitamin B12 import ATP-binding protein BtuD</fullName>
        <ecNumber evidence="8">7.6.2.8</ecNumber>
    </recommendedName>
    <alternativeName>
        <fullName evidence="8">Vitamin B12-transporting ATPase</fullName>
    </alternativeName>
</protein>
<evidence type="ECO:0000256" key="8">
    <source>
        <dbReference type="HAMAP-Rule" id="MF_01005"/>
    </source>
</evidence>
<evidence type="ECO:0000256" key="2">
    <source>
        <dbReference type="ARBA" id="ARBA00022475"/>
    </source>
</evidence>
<sequence>MTALMQLNGVAVANRLGPIDVQVNAGEIIHLVGPNGAGKSTLLSRMSGLSDGAGEILFQDKPLADWSPASLATRRAWLVQQQTPPFAMPVWHYLMLHQHDKAQESLLLEVAGALGVKDKLTRNVNQLSGGEWQRVRLAAVILQIHPSGNPHGQLLLLDEPMTSLDVAQQVALDRALSALSQQGIAIVMSSHDLNHTLRHAHRVWLLKRGELLASGARDKVLTPPNLARAYGMPFRRLDIEGHRMIISTGQE</sequence>
<dbReference type="PROSITE" id="PS50893">
    <property type="entry name" value="ABC_TRANSPORTER_2"/>
    <property type="match status" value="1"/>
</dbReference>
<reference evidence="10 11" key="1">
    <citation type="submission" date="2021-06" db="EMBL/GenBank/DDBJ databases">
        <title>Leclercia pneumoniae sp. nov.</title>
        <authorList>
            <person name="Hoenemann M."/>
            <person name="Viehweger A."/>
            <person name="Dietze N."/>
        </authorList>
    </citation>
    <scope>NUCLEOTIDE SEQUENCE [LARGE SCALE GENOMIC DNA]</scope>
    <source>
        <strain evidence="11">49125</strain>
    </source>
</reference>
<evidence type="ECO:0000256" key="5">
    <source>
        <dbReference type="ARBA" id="ARBA00022840"/>
    </source>
</evidence>
<dbReference type="Gene3D" id="3.40.50.300">
    <property type="entry name" value="P-loop containing nucleotide triphosphate hydrolases"/>
    <property type="match status" value="1"/>
</dbReference>
<keyword evidence="11" id="KW-1185">Reference proteome</keyword>
<accession>A0ABX8JTL9</accession>
<comment type="catalytic activity">
    <reaction evidence="8">
        <text>an R-cob(III)alamin(out) + ATP + H2O = an R-cob(III)alamin(in) + ADP + phosphate + H(+)</text>
        <dbReference type="Rhea" id="RHEA:17873"/>
        <dbReference type="ChEBI" id="CHEBI:15377"/>
        <dbReference type="ChEBI" id="CHEBI:15378"/>
        <dbReference type="ChEBI" id="CHEBI:30616"/>
        <dbReference type="ChEBI" id="CHEBI:43474"/>
        <dbReference type="ChEBI" id="CHEBI:140785"/>
        <dbReference type="ChEBI" id="CHEBI:456216"/>
        <dbReference type="EC" id="7.6.2.8"/>
    </reaction>
</comment>
<dbReference type="InterPro" id="IPR003439">
    <property type="entry name" value="ABC_transporter-like_ATP-bd"/>
</dbReference>
<keyword evidence="7 8" id="KW-0472">Membrane</keyword>
<dbReference type="CDD" id="cd03214">
    <property type="entry name" value="ABC_Iron-Siderophores_B12_Hemin"/>
    <property type="match status" value="1"/>
</dbReference>
<keyword evidence="1 8" id="KW-0813">Transport</keyword>
<evidence type="ECO:0000313" key="10">
    <source>
        <dbReference type="EMBL" id="QWW77926.1"/>
    </source>
</evidence>
<dbReference type="SUPFAM" id="SSF52540">
    <property type="entry name" value="P-loop containing nucleoside triphosphate hydrolases"/>
    <property type="match status" value="1"/>
</dbReference>